<feature type="compositionally biased region" description="Basic and acidic residues" evidence="1">
    <location>
        <begin position="43"/>
        <end position="59"/>
    </location>
</feature>
<feature type="region of interest" description="Disordered" evidence="1">
    <location>
        <begin position="204"/>
        <end position="223"/>
    </location>
</feature>
<feature type="region of interest" description="Disordered" evidence="1">
    <location>
        <begin position="151"/>
        <end position="175"/>
    </location>
</feature>
<dbReference type="OrthoDB" id="776378at2759"/>
<dbReference type="Proteomes" id="UP000017836">
    <property type="component" value="Unassembled WGS sequence"/>
</dbReference>
<dbReference type="Gramene" id="ERN16906">
    <property type="protein sequence ID" value="ERN16906"/>
    <property type="gene ID" value="AMTR_s00057p00166690"/>
</dbReference>
<evidence type="ECO:0000313" key="3">
    <source>
        <dbReference type="Proteomes" id="UP000017836"/>
    </source>
</evidence>
<feature type="compositionally biased region" description="Basic and acidic residues" evidence="1">
    <location>
        <begin position="95"/>
        <end position="135"/>
    </location>
</feature>
<dbReference type="KEGG" id="atr:18445236"/>
<feature type="compositionally biased region" description="Basic and acidic residues" evidence="1">
    <location>
        <begin position="151"/>
        <end position="161"/>
    </location>
</feature>
<keyword evidence="3" id="KW-1185">Reference proteome</keyword>
<organism evidence="2 3">
    <name type="scientific">Amborella trichopoda</name>
    <dbReference type="NCBI Taxonomy" id="13333"/>
    <lineage>
        <taxon>Eukaryota</taxon>
        <taxon>Viridiplantae</taxon>
        <taxon>Streptophyta</taxon>
        <taxon>Embryophyta</taxon>
        <taxon>Tracheophyta</taxon>
        <taxon>Spermatophyta</taxon>
        <taxon>Magnoliopsida</taxon>
        <taxon>Amborellales</taxon>
        <taxon>Amborellaceae</taxon>
        <taxon>Amborella</taxon>
    </lineage>
</organism>
<feature type="region of interest" description="Disordered" evidence="1">
    <location>
        <begin position="21"/>
        <end position="73"/>
    </location>
</feature>
<evidence type="ECO:0000256" key="1">
    <source>
        <dbReference type="SAM" id="MobiDB-lite"/>
    </source>
</evidence>
<dbReference type="EMBL" id="KI392405">
    <property type="protein sequence ID" value="ERN16906.1"/>
    <property type="molecule type" value="Genomic_DNA"/>
</dbReference>
<reference evidence="3" key="1">
    <citation type="journal article" date="2013" name="Science">
        <title>The Amborella genome and the evolution of flowering plants.</title>
        <authorList>
            <consortium name="Amborella Genome Project"/>
        </authorList>
    </citation>
    <scope>NUCLEOTIDE SEQUENCE [LARGE SCALE GENOMIC DNA]</scope>
</reference>
<gene>
    <name evidence="2" type="ORF">AMTR_s00057p00166690</name>
</gene>
<dbReference type="AlphaFoldDB" id="U5CUB9"/>
<dbReference type="HOGENOM" id="CLU_1241600_0_0_1"/>
<evidence type="ECO:0000313" key="2">
    <source>
        <dbReference type="EMBL" id="ERN16906.1"/>
    </source>
</evidence>
<accession>U5CUB9</accession>
<proteinExistence type="predicted"/>
<sequence>MGCGGSKQEIAANCTVSRRLLRNDTQGSQSKRLAALPHAGYGSEKDQEHSTTDLEKPEGAEVNAETASLGDRNSAILGEVKDIAVENVQENNDGTNEKSGLENGSKEDGRLKNRAKDSARLVSRDSPDKYFSSRKDEENVVGVVEGHEFYSPRYEPKDRGAGGDAFSNSQDPGDKEFADLKETILVVKVNVEIPVEGMKETVIETKSNEAPSVKSSVPDEVKD</sequence>
<name>U5CUB9_AMBTC</name>
<protein>
    <submittedName>
        <fullName evidence="2">Uncharacterized protein</fullName>
    </submittedName>
</protein>
<dbReference type="OMA" id="FYSPRYE"/>
<feature type="region of interest" description="Disordered" evidence="1">
    <location>
        <begin position="87"/>
        <end position="135"/>
    </location>
</feature>